<dbReference type="SUPFAM" id="SSF49785">
    <property type="entry name" value="Galactose-binding domain-like"/>
    <property type="match status" value="3"/>
</dbReference>
<keyword evidence="2" id="KW-0732">Signal</keyword>
<dbReference type="Pfam" id="PF02018">
    <property type="entry name" value="CBM_4_9"/>
    <property type="match status" value="2"/>
</dbReference>
<keyword evidence="5" id="KW-1185">Reference proteome</keyword>
<dbReference type="InterPro" id="IPR003305">
    <property type="entry name" value="CenC_carb-bd"/>
</dbReference>
<dbReference type="Gene3D" id="2.60.120.430">
    <property type="entry name" value="Galactose-binding lectin"/>
    <property type="match status" value="1"/>
</dbReference>
<evidence type="ECO:0000256" key="2">
    <source>
        <dbReference type="SAM" id="SignalP"/>
    </source>
</evidence>
<keyword evidence="1" id="KW-0378">Hydrolase</keyword>
<dbReference type="RefSeq" id="WP_245891945.1">
    <property type="nucleotide sequence ID" value="NZ_MSCM01000001.1"/>
</dbReference>
<proteinExistence type="predicted"/>
<evidence type="ECO:0000259" key="3">
    <source>
        <dbReference type="SMART" id="SM00089"/>
    </source>
</evidence>
<accession>A0A2S7WVB2</accession>
<comment type="caution">
    <text evidence="4">The sequence shown here is derived from an EMBL/GenBank/DDBJ whole genome shotgun (WGS) entry which is preliminary data.</text>
</comment>
<dbReference type="EMBL" id="MSCM01000001">
    <property type="protein sequence ID" value="PQJ81535.1"/>
    <property type="molecule type" value="Genomic_DNA"/>
</dbReference>
<organism evidence="4 5">
    <name type="scientific">Polaribacter glomeratus</name>
    <dbReference type="NCBI Taxonomy" id="102"/>
    <lineage>
        <taxon>Bacteria</taxon>
        <taxon>Pseudomonadati</taxon>
        <taxon>Bacteroidota</taxon>
        <taxon>Flavobacteriia</taxon>
        <taxon>Flavobacteriales</taxon>
        <taxon>Flavobacteriaceae</taxon>
    </lineage>
</organism>
<evidence type="ECO:0000313" key="5">
    <source>
        <dbReference type="Proteomes" id="UP000239068"/>
    </source>
</evidence>
<evidence type="ECO:0000256" key="1">
    <source>
        <dbReference type="ARBA" id="ARBA00022801"/>
    </source>
</evidence>
<dbReference type="Proteomes" id="UP000239068">
    <property type="component" value="Unassembled WGS sequence"/>
</dbReference>
<reference evidence="4 5" key="1">
    <citation type="submission" date="2016-12" db="EMBL/GenBank/DDBJ databases">
        <title>Trade-off between light-utilization and light-protection in marine flavobacteria.</title>
        <authorList>
            <person name="Kumagai Y."/>
            <person name="Yoshizawa S."/>
            <person name="Kogure K."/>
            <person name="Iwasaki W."/>
        </authorList>
    </citation>
    <scope>NUCLEOTIDE SEQUENCE [LARGE SCALE GENOMIC DNA]</scope>
    <source>
        <strain evidence="4 5">ATCC 43844</strain>
    </source>
</reference>
<dbReference type="InterPro" id="IPR022409">
    <property type="entry name" value="PKD/Chitinase_dom"/>
</dbReference>
<protein>
    <recommendedName>
        <fullName evidence="3">PKD/Chitinase domain-containing protein</fullName>
    </recommendedName>
</protein>
<feature type="domain" description="PKD/Chitinase" evidence="3">
    <location>
        <begin position="38"/>
        <end position="119"/>
    </location>
</feature>
<feature type="signal peptide" evidence="2">
    <location>
        <begin position="1"/>
        <end position="24"/>
    </location>
</feature>
<dbReference type="SMART" id="SM00089">
    <property type="entry name" value="PKD"/>
    <property type="match status" value="2"/>
</dbReference>
<dbReference type="GO" id="GO:0016798">
    <property type="term" value="F:hydrolase activity, acting on glycosyl bonds"/>
    <property type="evidence" value="ECO:0007669"/>
    <property type="project" value="InterPro"/>
</dbReference>
<feature type="domain" description="PKD/Chitinase" evidence="3">
    <location>
        <begin position="126"/>
        <end position="207"/>
    </location>
</feature>
<evidence type="ECO:0000313" key="4">
    <source>
        <dbReference type="EMBL" id="PQJ81535.1"/>
    </source>
</evidence>
<name>A0A2S7WVB2_9FLAO</name>
<dbReference type="InterPro" id="IPR008979">
    <property type="entry name" value="Galactose-bd-like_sf"/>
</dbReference>
<gene>
    <name evidence="4" type="ORF">BTO16_02650</name>
</gene>
<dbReference type="Gene3D" id="2.60.120.260">
    <property type="entry name" value="Galactose-binding domain-like"/>
    <property type="match status" value="2"/>
</dbReference>
<feature type="chain" id="PRO_5015726990" description="PKD/Chitinase domain-containing protein" evidence="2">
    <location>
        <begin position="25"/>
        <end position="667"/>
    </location>
</feature>
<sequence length="667" mass="71366">MRKNKNIYKIFFMLFLIVACTDNLRDISFVDNIALPTNISAIYNITQDNTGTVTITPNADGAQSFSVYLGDSTLEPVVISQGESVNHVYAEGSYEVKVVASNLNGDTAEVIQQLVVSFKAPQNLVVVLENDSAISKQVNITANADFATMFDFESGETGVAQPVKSGNIGTTISYKYATAGTYAVKVIAKGGAIETTEFLVNFNVTEILAPLVAAPSPRNRVATDVVSIFSDKYANVVLSELPTSWSETNFEATTIDNNNVWKLTKLDFLGLVTNDDTGIDLSGMEMLHIDYWVPAGRSNGLSVKIVNTIDSGEAVASLGTTLSGSWQSVEIDMSAFDGGNLANKQKITQILIDSDGVSGVVYIDNFYFYRAPAAAPFNDGLLNNGDFEKGSESWILGVNNNAPAPVVTNAGNTYYSVNVTNAKPSEPYLVNISQKLEIIQGNTYTLTFDAWSDVNRAIIAGIGLSGGNFANDSKPVNISTVKSNYELTLSSAAFGAADARVLFDLNGQNGLVNIDNVSLKLNVNSLLTNGDFENGSDPWIVGVDDNLAAPVVTNAGNTYYSINVTNAKPSEPYLVNVSQKLEIIKGNSYTLTFDAWSDVNRSIIGGIGLSGGDFSNDSKPVDITTVRSTYTLTLSSDAFGATNARVLFDLNGQNGMVNIDNVLLSIN</sequence>
<dbReference type="AlphaFoldDB" id="A0A2S7WVB2"/>
<dbReference type="PROSITE" id="PS51257">
    <property type="entry name" value="PROKAR_LIPOPROTEIN"/>
    <property type="match status" value="1"/>
</dbReference>